<evidence type="ECO:0000313" key="4">
    <source>
        <dbReference type="EnsemblPlants" id="OGLUM11G21140.1"/>
    </source>
</evidence>
<feature type="compositionally biased region" description="Polar residues" evidence="2">
    <location>
        <begin position="1"/>
        <end position="15"/>
    </location>
</feature>
<dbReference type="AlphaFoldDB" id="A0A0E0BLV4"/>
<reference evidence="4" key="1">
    <citation type="submission" date="2015-04" db="UniProtKB">
        <authorList>
            <consortium name="EnsemblPlants"/>
        </authorList>
    </citation>
    <scope>IDENTIFICATION</scope>
</reference>
<evidence type="ECO:0000256" key="1">
    <source>
        <dbReference type="ARBA" id="ARBA00022737"/>
    </source>
</evidence>
<dbReference type="PANTHER" id="PTHR23155:SF957">
    <property type="entry name" value="OS11G0606800 PROTEIN"/>
    <property type="match status" value="1"/>
</dbReference>
<protein>
    <recommendedName>
        <fullName evidence="3">Disease resistance R13L4/SHOC-2-like LRR domain-containing protein</fullName>
    </recommendedName>
</protein>
<dbReference type="GO" id="GO:0098542">
    <property type="term" value="P:defense response to other organism"/>
    <property type="evidence" value="ECO:0007669"/>
    <property type="project" value="TreeGrafter"/>
</dbReference>
<organism evidence="4">
    <name type="scientific">Oryza glumipatula</name>
    <dbReference type="NCBI Taxonomy" id="40148"/>
    <lineage>
        <taxon>Eukaryota</taxon>
        <taxon>Viridiplantae</taxon>
        <taxon>Streptophyta</taxon>
        <taxon>Embryophyta</taxon>
        <taxon>Tracheophyta</taxon>
        <taxon>Spermatophyta</taxon>
        <taxon>Magnoliopsida</taxon>
        <taxon>Liliopsida</taxon>
        <taxon>Poales</taxon>
        <taxon>Poaceae</taxon>
        <taxon>BOP clade</taxon>
        <taxon>Oryzoideae</taxon>
        <taxon>Oryzeae</taxon>
        <taxon>Oryzinae</taxon>
        <taxon>Oryza</taxon>
    </lineage>
</organism>
<dbReference type="Gramene" id="OGLUM11G21140.1">
    <property type="protein sequence ID" value="OGLUM11G21140.1"/>
    <property type="gene ID" value="OGLUM11G21140"/>
</dbReference>
<sequence length="434" mass="49044">MTQTSSPKQQRSSSAGKKKEMMMMIKGEITLNEKEDEEQAKQIEVISILGPRCTGKTTLARKVYDMYRNKSPSSAKNTPPREVASTFRFGDSAATRGRILLVTSAPQVAKSCSSQRIFDFGDLPERHREYLVKFFLKRAVSLLATKTTAAAANAEEDDRRREVLRSSMSLTSFPQDEDDVHAGLFPYKAGRITVQNYLLEQLMMQASGGGDRRLQCIANYLKSLRRSSIVHLLNVLDLEGCTGFEEETDLRTICTEATHLKYLSLRNTGVTQLPKHIQNLQQLETLDVRGTNVSKLDVVLPMLKELHSGQSEWSLYRSRRRPEQGIIKFSAGEFSNLVHLFFQEDYIISVIFDHETAPRLETVVFDVKIITSLHGIRNLPSLKDLQIKGELRGEQAVQQAIADHPNSPDYESKIQGKDRYRYSPGLFVLCCICC</sequence>
<evidence type="ECO:0000256" key="2">
    <source>
        <dbReference type="SAM" id="MobiDB-lite"/>
    </source>
</evidence>
<dbReference type="InterPro" id="IPR055414">
    <property type="entry name" value="LRR_R13L4/SHOC2-like"/>
</dbReference>
<feature type="region of interest" description="Disordered" evidence="2">
    <location>
        <begin position="1"/>
        <end position="20"/>
    </location>
</feature>
<dbReference type="Gene3D" id="3.80.10.10">
    <property type="entry name" value="Ribonuclease Inhibitor"/>
    <property type="match status" value="1"/>
</dbReference>
<dbReference type="HOGENOM" id="CLU_051750_0_0_1"/>
<dbReference type="InterPro" id="IPR044974">
    <property type="entry name" value="Disease_R_plants"/>
</dbReference>
<reference evidence="4" key="2">
    <citation type="submission" date="2018-05" db="EMBL/GenBank/DDBJ databases">
        <title>OgluRS3 (Oryza glumaepatula Reference Sequence Version 3).</title>
        <authorList>
            <person name="Zhang J."/>
            <person name="Kudrna D."/>
            <person name="Lee S."/>
            <person name="Talag J."/>
            <person name="Welchert J."/>
            <person name="Wing R.A."/>
        </authorList>
    </citation>
    <scope>NUCLEOTIDE SEQUENCE [LARGE SCALE GENOMIC DNA]</scope>
</reference>
<proteinExistence type="predicted"/>
<feature type="domain" description="Disease resistance R13L4/SHOC-2-like LRR" evidence="3">
    <location>
        <begin position="223"/>
        <end position="306"/>
    </location>
</feature>
<name>A0A0E0BLV4_9ORYZ</name>
<dbReference type="EnsemblPlants" id="OGLUM11G21140.1">
    <property type="protein sequence ID" value="OGLUM11G21140.1"/>
    <property type="gene ID" value="OGLUM11G21140"/>
</dbReference>
<evidence type="ECO:0000259" key="3">
    <source>
        <dbReference type="Pfam" id="PF23598"/>
    </source>
</evidence>
<keyword evidence="1" id="KW-0677">Repeat</keyword>
<dbReference type="SUPFAM" id="SSF52058">
    <property type="entry name" value="L domain-like"/>
    <property type="match status" value="1"/>
</dbReference>
<accession>A0A0E0BLV4</accession>
<keyword evidence="5" id="KW-1185">Reference proteome</keyword>
<dbReference type="Proteomes" id="UP000026961">
    <property type="component" value="Chromosome 11"/>
</dbReference>
<dbReference type="InterPro" id="IPR032675">
    <property type="entry name" value="LRR_dom_sf"/>
</dbReference>
<dbReference type="PANTHER" id="PTHR23155">
    <property type="entry name" value="DISEASE RESISTANCE PROTEIN RP"/>
    <property type="match status" value="1"/>
</dbReference>
<evidence type="ECO:0000313" key="5">
    <source>
        <dbReference type="Proteomes" id="UP000026961"/>
    </source>
</evidence>
<dbReference type="Pfam" id="PF23598">
    <property type="entry name" value="LRR_14"/>
    <property type="match status" value="1"/>
</dbReference>